<dbReference type="SMART" id="SM00184">
    <property type="entry name" value="RING"/>
    <property type="match status" value="1"/>
</dbReference>
<dbReference type="InterPro" id="IPR027370">
    <property type="entry name" value="Znf-RING_euk"/>
</dbReference>
<dbReference type="InterPro" id="IPR001841">
    <property type="entry name" value="Znf_RING"/>
</dbReference>
<dbReference type="Pfam" id="PF13765">
    <property type="entry name" value="PRY"/>
    <property type="match status" value="1"/>
</dbReference>
<dbReference type="Proteomes" id="UP000694568">
    <property type="component" value="Unplaced"/>
</dbReference>
<evidence type="ECO:0000256" key="2">
    <source>
        <dbReference type="ARBA" id="ARBA00022771"/>
    </source>
</evidence>
<dbReference type="InterPro" id="IPR043136">
    <property type="entry name" value="B30.2/SPRY_sf"/>
</dbReference>
<name>A0A8C9XML2_SANLU</name>
<evidence type="ECO:0000256" key="4">
    <source>
        <dbReference type="PROSITE-ProRule" id="PRU00024"/>
    </source>
</evidence>
<keyword evidence="2 4" id="KW-0863">Zinc-finger</keyword>
<dbReference type="Pfam" id="PF00643">
    <property type="entry name" value="zf-B_box"/>
    <property type="match status" value="1"/>
</dbReference>
<dbReference type="SUPFAM" id="SSF49899">
    <property type="entry name" value="Concanavalin A-like lectins/glucanases"/>
    <property type="match status" value="1"/>
</dbReference>
<dbReference type="InterPro" id="IPR003879">
    <property type="entry name" value="Butyrophylin_SPRY"/>
</dbReference>
<dbReference type="FunFam" id="2.60.120.920:FF:000004">
    <property type="entry name" value="Butyrophilin subfamily 1 member A1"/>
    <property type="match status" value="1"/>
</dbReference>
<dbReference type="SMART" id="SM00336">
    <property type="entry name" value="BBOX"/>
    <property type="match status" value="1"/>
</dbReference>
<gene>
    <name evidence="9" type="primary">LOC116052822</name>
</gene>
<dbReference type="Pfam" id="PF00622">
    <property type="entry name" value="SPRY"/>
    <property type="match status" value="1"/>
</dbReference>
<dbReference type="InterPro" id="IPR013083">
    <property type="entry name" value="Znf_RING/FYVE/PHD"/>
</dbReference>
<dbReference type="Gene3D" id="3.30.160.60">
    <property type="entry name" value="Classic Zinc Finger"/>
    <property type="match status" value="1"/>
</dbReference>
<keyword evidence="5" id="KW-0175">Coiled coil</keyword>
<reference evidence="9" key="2">
    <citation type="submission" date="2025-09" db="UniProtKB">
        <authorList>
            <consortium name="Ensembl"/>
        </authorList>
    </citation>
    <scope>IDENTIFICATION</scope>
</reference>
<evidence type="ECO:0000259" key="8">
    <source>
        <dbReference type="PROSITE" id="PS50188"/>
    </source>
</evidence>
<sequence>MASMSEEDLCCSVCHEVFRDPVVLSCSHSFCKDCLKSWWREKPTQECPVCRRRSSKLEPPRNLELKKLCESFLQQRDQRASEALCSLHSEKLKLFCLDHQQPVCLVCLHSEKHSNHIIRPIDEAARQHKKKLQETLEPLKEKIKVSEQVKVKFDQTAEHMKVQARRTETQIKDQFKKLHQFLEEEEEARMAALREEEEQKSQRMKEKMEALSREIAALSDTVRATEEQLRAEDVSFLINYKAAVERVQQRPLLDDPQLLSGALIDEAKHLGNLSFNIWNKMKDMVSYTPLILDPNTAHPHLILSEDLTSVRLGGEKQLLPDNPERIDSLFSVLGSEGFNSGTHSWDVEVGDNTYWLLGVLAESVQRKGVIRSGLRFSGGKYSAWSPPAPRTDLPFKKQLQRIRVTLDWNSGKLSFSDPDTNTYIHTFTHTFTKRLFPYFRPGNKVPLKISPLKVCVTKQQV</sequence>
<dbReference type="Gene3D" id="2.60.120.920">
    <property type="match status" value="1"/>
</dbReference>
<dbReference type="InterPro" id="IPR013320">
    <property type="entry name" value="ConA-like_dom_sf"/>
</dbReference>
<evidence type="ECO:0000259" key="6">
    <source>
        <dbReference type="PROSITE" id="PS50089"/>
    </source>
</evidence>
<dbReference type="PROSITE" id="PS50119">
    <property type="entry name" value="ZF_BBOX"/>
    <property type="match status" value="1"/>
</dbReference>
<evidence type="ECO:0000256" key="5">
    <source>
        <dbReference type="SAM" id="Coils"/>
    </source>
</evidence>
<keyword evidence="3" id="KW-0862">Zinc</keyword>
<evidence type="ECO:0000256" key="3">
    <source>
        <dbReference type="ARBA" id="ARBA00022833"/>
    </source>
</evidence>
<dbReference type="InterPro" id="IPR017907">
    <property type="entry name" value="Znf_RING_CS"/>
</dbReference>
<dbReference type="GeneTree" id="ENSGT00970000193381"/>
<evidence type="ECO:0000313" key="10">
    <source>
        <dbReference type="Proteomes" id="UP000694568"/>
    </source>
</evidence>
<dbReference type="Ensembl" id="ENSSLUT00000013481.1">
    <property type="protein sequence ID" value="ENSSLUP00000013043.1"/>
    <property type="gene ID" value="ENSSLUG00000006177.1"/>
</dbReference>
<feature type="domain" description="RING-type" evidence="6">
    <location>
        <begin position="11"/>
        <end position="51"/>
    </location>
</feature>
<dbReference type="InterPro" id="IPR006574">
    <property type="entry name" value="PRY"/>
</dbReference>
<evidence type="ECO:0000256" key="1">
    <source>
        <dbReference type="ARBA" id="ARBA00022723"/>
    </source>
</evidence>
<feature type="coiled-coil region" evidence="5">
    <location>
        <begin position="179"/>
        <end position="228"/>
    </location>
</feature>
<organism evidence="9 10">
    <name type="scientific">Sander lucioperca</name>
    <name type="common">Pike-perch</name>
    <name type="synonym">Perca lucioperca</name>
    <dbReference type="NCBI Taxonomy" id="283035"/>
    <lineage>
        <taxon>Eukaryota</taxon>
        <taxon>Metazoa</taxon>
        <taxon>Chordata</taxon>
        <taxon>Craniata</taxon>
        <taxon>Vertebrata</taxon>
        <taxon>Euteleostomi</taxon>
        <taxon>Actinopterygii</taxon>
        <taxon>Neopterygii</taxon>
        <taxon>Teleostei</taxon>
        <taxon>Neoteleostei</taxon>
        <taxon>Acanthomorphata</taxon>
        <taxon>Eupercaria</taxon>
        <taxon>Perciformes</taxon>
        <taxon>Percoidei</taxon>
        <taxon>Percidae</taxon>
        <taxon>Luciopercinae</taxon>
        <taxon>Sander</taxon>
    </lineage>
</organism>
<accession>A0A8C9XML2</accession>
<dbReference type="RefSeq" id="XP_031159518.1">
    <property type="nucleotide sequence ID" value="XM_031303658.2"/>
</dbReference>
<dbReference type="PRINTS" id="PR01407">
    <property type="entry name" value="BUTYPHLNCDUF"/>
</dbReference>
<keyword evidence="10" id="KW-1185">Reference proteome</keyword>
<dbReference type="PROSITE" id="PS50188">
    <property type="entry name" value="B302_SPRY"/>
    <property type="match status" value="1"/>
</dbReference>
<dbReference type="SMART" id="SM00449">
    <property type="entry name" value="SPRY"/>
    <property type="match status" value="1"/>
</dbReference>
<dbReference type="AlphaFoldDB" id="A0A8C9XML2"/>
<reference evidence="9" key="1">
    <citation type="submission" date="2025-08" db="UniProtKB">
        <authorList>
            <consortium name="Ensembl"/>
        </authorList>
    </citation>
    <scope>IDENTIFICATION</scope>
</reference>
<dbReference type="SUPFAM" id="SSF57845">
    <property type="entry name" value="B-box zinc-binding domain"/>
    <property type="match status" value="1"/>
</dbReference>
<proteinExistence type="predicted"/>
<dbReference type="SMART" id="SM00589">
    <property type="entry name" value="PRY"/>
    <property type="match status" value="1"/>
</dbReference>
<dbReference type="GeneID" id="116052822"/>
<dbReference type="PANTHER" id="PTHR24103">
    <property type="entry name" value="E3 UBIQUITIN-PROTEIN LIGASE TRIM"/>
    <property type="match status" value="1"/>
</dbReference>
<dbReference type="PROSITE" id="PS50089">
    <property type="entry name" value="ZF_RING_2"/>
    <property type="match status" value="1"/>
</dbReference>
<keyword evidence="1" id="KW-0479">Metal-binding</keyword>
<dbReference type="InterPro" id="IPR050143">
    <property type="entry name" value="TRIM/RBCC"/>
</dbReference>
<dbReference type="CDD" id="cd12893">
    <property type="entry name" value="SPRY_PRY_TRIM35"/>
    <property type="match status" value="1"/>
</dbReference>
<dbReference type="Gene3D" id="3.30.40.10">
    <property type="entry name" value="Zinc/RING finger domain, C3HC4 (zinc finger)"/>
    <property type="match status" value="1"/>
</dbReference>
<evidence type="ECO:0000259" key="7">
    <source>
        <dbReference type="PROSITE" id="PS50119"/>
    </source>
</evidence>
<evidence type="ECO:0000313" key="9">
    <source>
        <dbReference type="Ensembl" id="ENSSLUP00000013043.1"/>
    </source>
</evidence>
<dbReference type="Pfam" id="PF13445">
    <property type="entry name" value="zf-RING_UBOX"/>
    <property type="match status" value="1"/>
</dbReference>
<feature type="domain" description="B30.2/SPRY" evidence="8">
    <location>
        <begin position="270"/>
        <end position="461"/>
    </location>
</feature>
<dbReference type="GO" id="GO:0008270">
    <property type="term" value="F:zinc ion binding"/>
    <property type="evidence" value="ECO:0007669"/>
    <property type="project" value="UniProtKB-KW"/>
</dbReference>
<dbReference type="InterPro" id="IPR001870">
    <property type="entry name" value="B30.2/SPRY"/>
</dbReference>
<dbReference type="InterPro" id="IPR000315">
    <property type="entry name" value="Znf_B-box"/>
</dbReference>
<dbReference type="SUPFAM" id="SSF57850">
    <property type="entry name" value="RING/U-box"/>
    <property type="match status" value="1"/>
</dbReference>
<dbReference type="PROSITE" id="PS00518">
    <property type="entry name" value="ZF_RING_1"/>
    <property type="match status" value="1"/>
</dbReference>
<feature type="domain" description="B box-type" evidence="7">
    <location>
        <begin position="80"/>
        <end position="121"/>
    </location>
</feature>
<protein>
    <submittedName>
        <fullName evidence="9">Nuclear factor 7, brain-like</fullName>
    </submittedName>
</protein>
<dbReference type="InterPro" id="IPR003877">
    <property type="entry name" value="SPRY_dom"/>
</dbReference>